<dbReference type="EMBL" id="ARXU01000001">
    <property type="protein sequence ID" value="KGD62849.1"/>
    <property type="molecule type" value="Genomic_DNA"/>
</dbReference>
<proteinExistence type="predicted"/>
<evidence type="ECO:0008006" key="4">
    <source>
        <dbReference type="Google" id="ProtNLM"/>
    </source>
</evidence>
<comment type="caution">
    <text evidence="2">The sequence shown here is derived from an EMBL/GenBank/DDBJ whole genome shotgun (WGS) entry which is preliminary data.</text>
</comment>
<dbReference type="RefSeq" id="WP_035244308.1">
    <property type="nucleotide sequence ID" value="NZ_ARXU01000001.1"/>
</dbReference>
<reference evidence="2 3" key="1">
    <citation type="submission" date="2012-09" db="EMBL/GenBank/DDBJ databases">
        <title>Genome Sequence of alkane-degrading Bacterium Alcanivorax jadensis T9.</title>
        <authorList>
            <person name="Lai Q."/>
            <person name="Shao Z."/>
        </authorList>
    </citation>
    <scope>NUCLEOTIDE SEQUENCE [LARGE SCALE GENOMIC DNA]</scope>
    <source>
        <strain evidence="2 3">T9</strain>
    </source>
</reference>
<keyword evidence="3" id="KW-1185">Reference proteome</keyword>
<evidence type="ECO:0000256" key="1">
    <source>
        <dbReference type="SAM" id="MobiDB-lite"/>
    </source>
</evidence>
<dbReference type="Proteomes" id="UP000029443">
    <property type="component" value="Unassembled WGS sequence"/>
</dbReference>
<feature type="compositionally biased region" description="Acidic residues" evidence="1">
    <location>
        <begin position="463"/>
        <end position="472"/>
    </location>
</feature>
<protein>
    <recommendedName>
        <fullName evidence="4">Lipoprotein</fullName>
    </recommendedName>
</protein>
<evidence type="ECO:0000313" key="2">
    <source>
        <dbReference type="EMBL" id="KGD62849.1"/>
    </source>
</evidence>
<accession>A0ABR4WIB5</accession>
<dbReference type="PROSITE" id="PS51257">
    <property type="entry name" value="PROKAR_LIPOPROTEIN"/>
    <property type="match status" value="1"/>
</dbReference>
<sequence>MRHLTLMAFAALALAGCNGGEDFSDATVPGCPLGANCDINPRGDSLIELQGPRVANLGYRCGNSNGYTRDEAYTPAGLNIEVPAFHALCPANSRSVEFYIGSAIFEGNRVTLGSYQLPQQLRKGTYQLTLADLIESPRRTEVQDGAAGTASPALNRSALLHALNQQGNNPDAKIIIPGEQDLPADSGDPNTILDAQPELAAGNGFDYSDFDEFKSAWQGFIDRVNTETPIDGFANDTGAYEDRLVEGNNRTRAGLYAFEIAGECIILDGCDFGGVDGSTVSFTLNALVLPDGDILGGGLGVRASEGGDEVLDYLGFRSTAGLSALLELQNQDDDSLSVNLLSAGIGDAPANNTDAQVAGRFLGSSLYAGVEIDGNSDFKLDFPSADTSLQEQEKGKITEKLLDAQLTGQPLPFRATKTGFVQAQPVVATELVGDYTIRLMRACVDDDLGDDDDTGVCMDIVDPNEDTDENEEISNSGGNYPETLGGETVIRERVRMDENDIGEFCLRINADGLVTTGAGGACGNAYGVGLVTRSFDDPKSANLSIRLAPGMDLRADTPHFNATIEGRVDLTADANNCAPLYRLSDENFDIGLRARWVEETFLPRIVLAGFGDEPSDPEARRFNSLRSGAVQFFKGAPGDPACDPMAP</sequence>
<name>A0ABR4WIB5_9GAMM</name>
<feature type="region of interest" description="Disordered" evidence="1">
    <location>
        <begin position="463"/>
        <end position="484"/>
    </location>
</feature>
<gene>
    <name evidence="2" type="ORF">T9A_00169</name>
</gene>
<evidence type="ECO:0000313" key="3">
    <source>
        <dbReference type="Proteomes" id="UP000029443"/>
    </source>
</evidence>
<organism evidence="2 3">
    <name type="scientific">Alcanivorax jadensis T9</name>
    <dbReference type="NCBI Taxonomy" id="1177181"/>
    <lineage>
        <taxon>Bacteria</taxon>
        <taxon>Pseudomonadati</taxon>
        <taxon>Pseudomonadota</taxon>
        <taxon>Gammaproteobacteria</taxon>
        <taxon>Oceanospirillales</taxon>
        <taxon>Alcanivoracaceae</taxon>
        <taxon>Alcanivorax</taxon>
    </lineage>
</organism>